<dbReference type="Proteomes" id="UP001497535">
    <property type="component" value="Unassembled WGS sequence"/>
</dbReference>
<dbReference type="EMBL" id="CAVMJV010000002">
    <property type="protein sequence ID" value="CAK5015397.1"/>
    <property type="molecule type" value="Genomic_DNA"/>
</dbReference>
<keyword evidence="2" id="KW-1185">Reference proteome</keyword>
<reference evidence="1" key="1">
    <citation type="submission" date="2023-11" db="EMBL/GenBank/DDBJ databases">
        <authorList>
            <person name="Poullet M."/>
        </authorList>
    </citation>
    <scope>NUCLEOTIDE SEQUENCE</scope>
    <source>
        <strain evidence="1">E1834</strain>
    </source>
</reference>
<accession>A0ACB0XSP7</accession>
<name>A0ACB0XSP7_MELEN</name>
<organism evidence="1 2">
    <name type="scientific">Meloidogyne enterolobii</name>
    <name type="common">Root-knot nematode worm</name>
    <name type="synonym">Meloidogyne mayaguensis</name>
    <dbReference type="NCBI Taxonomy" id="390850"/>
    <lineage>
        <taxon>Eukaryota</taxon>
        <taxon>Metazoa</taxon>
        <taxon>Ecdysozoa</taxon>
        <taxon>Nematoda</taxon>
        <taxon>Chromadorea</taxon>
        <taxon>Rhabditida</taxon>
        <taxon>Tylenchina</taxon>
        <taxon>Tylenchomorpha</taxon>
        <taxon>Tylenchoidea</taxon>
        <taxon>Meloidogynidae</taxon>
        <taxon>Meloidogyninae</taxon>
        <taxon>Meloidogyne</taxon>
    </lineage>
</organism>
<comment type="caution">
    <text evidence="1">The sequence shown here is derived from an EMBL/GenBank/DDBJ whole genome shotgun (WGS) entry which is preliminary data.</text>
</comment>
<protein>
    <submittedName>
        <fullName evidence="1">Uncharacterized protein</fullName>
    </submittedName>
</protein>
<evidence type="ECO:0000313" key="1">
    <source>
        <dbReference type="EMBL" id="CAK5015397.1"/>
    </source>
</evidence>
<sequence length="110" mass="12638">MYKKPAALKLRNLEVFSEVKWMGVGWDTPSLSRATLSRPPCRDHHVAGHLVAGPPCRRPPCHKGVKNFYAAMEVRKRPLGTIGVFWSNLDRFYSFKNSGRIYPDKRKIIK</sequence>
<gene>
    <name evidence="1" type="ORF">MENTE1834_LOCUS3000</name>
</gene>
<proteinExistence type="predicted"/>
<evidence type="ECO:0000313" key="2">
    <source>
        <dbReference type="Proteomes" id="UP001497535"/>
    </source>
</evidence>